<gene>
    <name evidence="1" type="ORF">BaRGS_00036810</name>
</gene>
<evidence type="ECO:0000313" key="2">
    <source>
        <dbReference type="Proteomes" id="UP001519460"/>
    </source>
</evidence>
<evidence type="ECO:0000313" key="1">
    <source>
        <dbReference type="EMBL" id="KAK7467967.1"/>
    </source>
</evidence>
<keyword evidence="2" id="KW-1185">Reference proteome</keyword>
<comment type="caution">
    <text evidence="1">The sequence shown here is derived from an EMBL/GenBank/DDBJ whole genome shotgun (WGS) entry which is preliminary data.</text>
</comment>
<sequence>MQAETQAAAVHSKQEMQNAQTLWWKRSQQKAISRLLQYTGEMQMAKTSGAKGLWWDDAGRSVYAGGCSTQQRPKRIMRLQYTAGVRCKMPRSSGAHDLRWYDVSRKVYAGGFSTQVRCKCPDPQAQKNDLCGMIQADTCTQAAAVHSKGLRWYEKNVCDAKCPGPLVQKVSAGGFSTLLEDVLWPDPLLHKAWDGIDSMRAETCMRAAAIHSKGVRIV</sequence>
<reference evidence="1 2" key="1">
    <citation type="journal article" date="2023" name="Sci. Data">
        <title>Genome assembly of the Korean intertidal mud-creeper Batillaria attramentaria.</title>
        <authorList>
            <person name="Patra A.K."/>
            <person name="Ho P.T."/>
            <person name="Jun S."/>
            <person name="Lee S.J."/>
            <person name="Kim Y."/>
            <person name="Won Y.J."/>
        </authorList>
    </citation>
    <scope>NUCLEOTIDE SEQUENCE [LARGE SCALE GENOMIC DNA]</scope>
    <source>
        <strain evidence="1">Wonlab-2016</strain>
    </source>
</reference>
<dbReference type="Proteomes" id="UP001519460">
    <property type="component" value="Unassembled WGS sequence"/>
</dbReference>
<dbReference type="AlphaFoldDB" id="A0ABD0JAF2"/>
<accession>A0ABD0JAF2</accession>
<dbReference type="EMBL" id="JACVVK020000529">
    <property type="protein sequence ID" value="KAK7467967.1"/>
    <property type="molecule type" value="Genomic_DNA"/>
</dbReference>
<proteinExistence type="predicted"/>
<organism evidence="1 2">
    <name type="scientific">Batillaria attramentaria</name>
    <dbReference type="NCBI Taxonomy" id="370345"/>
    <lineage>
        <taxon>Eukaryota</taxon>
        <taxon>Metazoa</taxon>
        <taxon>Spiralia</taxon>
        <taxon>Lophotrochozoa</taxon>
        <taxon>Mollusca</taxon>
        <taxon>Gastropoda</taxon>
        <taxon>Caenogastropoda</taxon>
        <taxon>Sorbeoconcha</taxon>
        <taxon>Cerithioidea</taxon>
        <taxon>Batillariidae</taxon>
        <taxon>Batillaria</taxon>
    </lineage>
</organism>
<name>A0ABD0JAF2_9CAEN</name>
<protein>
    <submittedName>
        <fullName evidence="1">Uncharacterized protein</fullName>
    </submittedName>
</protein>